<keyword evidence="2" id="KW-0732">Signal</keyword>
<dbReference type="InterPro" id="IPR018392">
    <property type="entry name" value="LysM"/>
</dbReference>
<dbReference type="PANTHER" id="PTHR33734:SF22">
    <property type="entry name" value="MEMBRANE-BOUND LYTIC MUREIN TRANSGLYCOSYLASE D"/>
    <property type="match status" value="1"/>
</dbReference>
<feature type="domain" description="LysM" evidence="3">
    <location>
        <begin position="138"/>
        <end position="182"/>
    </location>
</feature>
<dbReference type="InterPro" id="IPR036779">
    <property type="entry name" value="LysM_dom_sf"/>
</dbReference>
<comment type="caution">
    <text evidence="4">The sequence shown here is derived from an EMBL/GenBank/DDBJ whole genome shotgun (WGS) entry which is preliminary data.</text>
</comment>
<feature type="region of interest" description="Disordered" evidence="1">
    <location>
        <begin position="117"/>
        <end position="139"/>
    </location>
</feature>
<dbReference type="CDD" id="cd00118">
    <property type="entry name" value="LysM"/>
    <property type="match status" value="3"/>
</dbReference>
<organism evidence="4 5">
    <name type="scientific">Microbacterium marinum</name>
    <dbReference type="NCBI Taxonomy" id="421115"/>
    <lineage>
        <taxon>Bacteria</taxon>
        <taxon>Bacillati</taxon>
        <taxon>Actinomycetota</taxon>
        <taxon>Actinomycetes</taxon>
        <taxon>Micrococcales</taxon>
        <taxon>Microbacteriaceae</taxon>
        <taxon>Microbacterium</taxon>
    </lineage>
</organism>
<dbReference type="AlphaFoldDB" id="A0A7W7FJ09"/>
<reference evidence="4 5" key="1">
    <citation type="submission" date="2020-08" db="EMBL/GenBank/DDBJ databases">
        <title>Sequencing the genomes of 1000 actinobacteria strains.</title>
        <authorList>
            <person name="Klenk H.-P."/>
        </authorList>
    </citation>
    <scope>NUCLEOTIDE SEQUENCE [LARGE SCALE GENOMIC DNA]</scope>
    <source>
        <strain evidence="4 5">DSM 24947</strain>
    </source>
</reference>
<evidence type="ECO:0000313" key="4">
    <source>
        <dbReference type="EMBL" id="MBB4667627.1"/>
    </source>
</evidence>
<proteinExistence type="predicted"/>
<dbReference type="SUPFAM" id="SSF54106">
    <property type="entry name" value="LysM domain"/>
    <property type="match status" value="3"/>
</dbReference>
<feature type="region of interest" description="Disordered" evidence="1">
    <location>
        <begin position="39"/>
        <end position="61"/>
    </location>
</feature>
<feature type="signal peptide" evidence="2">
    <location>
        <begin position="1"/>
        <end position="37"/>
    </location>
</feature>
<feature type="domain" description="LysM" evidence="3">
    <location>
        <begin position="71"/>
        <end position="115"/>
    </location>
</feature>
<dbReference type="PANTHER" id="PTHR33734">
    <property type="entry name" value="LYSM DOMAIN-CONTAINING GPI-ANCHORED PROTEIN 2"/>
    <property type="match status" value="1"/>
</dbReference>
<evidence type="ECO:0000259" key="3">
    <source>
        <dbReference type="PROSITE" id="PS51782"/>
    </source>
</evidence>
<evidence type="ECO:0000256" key="1">
    <source>
        <dbReference type="SAM" id="MobiDB-lite"/>
    </source>
</evidence>
<dbReference type="SMART" id="SM00257">
    <property type="entry name" value="LysM"/>
    <property type="match status" value="3"/>
</dbReference>
<keyword evidence="5" id="KW-1185">Reference proteome</keyword>
<dbReference type="RefSeq" id="WP_246367086.1">
    <property type="nucleotide sequence ID" value="NZ_JACHMD010000001.1"/>
</dbReference>
<dbReference type="PROSITE" id="PS51782">
    <property type="entry name" value="LYSM"/>
    <property type="match status" value="3"/>
</dbReference>
<dbReference type="Gene3D" id="3.10.350.10">
    <property type="entry name" value="LysM domain"/>
    <property type="match status" value="3"/>
</dbReference>
<evidence type="ECO:0000313" key="5">
    <source>
        <dbReference type="Proteomes" id="UP000573729"/>
    </source>
</evidence>
<dbReference type="Proteomes" id="UP000573729">
    <property type="component" value="Unassembled WGS sequence"/>
</dbReference>
<accession>A0A7W7FJ09</accession>
<protein>
    <submittedName>
        <fullName evidence="4">LysM repeat protein</fullName>
    </submittedName>
</protein>
<evidence type="ECO:0000256" key="2">
    <source>
        <dbReference type="SAM" id="SignalP"/>
    </source>
</evidence>
<feature type="chain" id="PRO_5031390059" evidence="2">
    <location>
        <begin position="38"/>
        <end position="403"/>
    </location>
</feature>
<sequence>MHRTTPSPALRSRVTPAVVGSIALTLSVLPAPLTASAADVAPRPEREPATHPAPAAKSVVVGRPASSSAIRTHVVAHGDTVSAIAARHGLRTADVLAWNDLTWRSVIHPGDVLRLGAGAERSRPRSTSAQAETPRAAGRHTVRDGDTLWAIAKRHGVSVSALAKANDLGSTTTIRPGQRLTIPGTAAMTRSAARTVTPTPAPEARSARHEVAAGETLWAVADRHGVSLTRLLAANGLDRTSIIYPGQKLDIPSTAAVAATSRAEAADVVLDEEQIGNVRTIIEVGRSRGVSRDGIAVALSTAMVESWIRNLDWGDRDSLGLFQQRPSAGWGSEDQVRDTRRAAAAFFGGPRDPNGSDTRGLLDIDGWESMDFADAAQAVQISAYPKRYGIWEDQAYRWIDLYG</sequence>
<name>A0A7W7FJ09_9MICO</name>
<dbReference type="GO" id="GO:0008932">
    <property type="term" value="F:lytic endotransglycosylase activity"/>
    <property type="evidence" value="ECO:0007669"/>
    <property type="project" value="TreeGrafter"/>
</dbReference>
<dbReference type="EMBL" id="JACHMD010000001">
    <property type="protein sequence ID" value="MBB4667627.1"/>
    <property type="molecule type" value="Genomic_DNA"/>
</dbReference>
<dbReference type="Pfam" id="PF01476">
    <property type="entry name" value="LysM"/>
    <property type="match status" value="3"/>
</dbReference>
<feature type="domain" description="LysM" evidence="3">
    <location>
        <begin position="207"/>
        <end position="251"/>
    </location>
</feature>
<gene>
    <name evidence="4" type="ORF">BKA24_002336</name>
</gene>